<keyword evidence="3" id="KW-1185">Reference proteome</keyword>
<dbReference type="STRING" id="35525.A0A0P5ZKA3"/>
<name>A0A0P5ZKA3_9CRUS</name>
<gene>
    <name evidence="2" type="ORF">APZ42_023716</name>
</gene>
<dbReference type="GO" id="GO:0008202">
    <property type="term" value="P:steroid metabolic process"/>
    <property type="evidence" value="ECO:0007669"/>
    <property type="project" value="TreeGrafter"/>
</dbReference>
<dbReference type="InterPro" id="IPR036291">
    <property type="entry name" value="NAD(P)-bd_dom_sf"/>
</dbReference>
<protein>
    <submittedName>
        <fullName evidence="2">Short-chain dehydrogenase/reductase</fullName>
    </submittedName>
</protein>
<dbReference type="PANTHER" id="PTHR43313">
    <property type="entry name" value="SHORT-CHAIN DEHYDROGENASE/REDUCTASE FAMILY 9C"/>
    <property type="match status" value="1"/>
</dbReference>
<proteinExistence type="predicted"/>
<dbReference type="Pfam" id="PF00106">
    <property type="entry name" value="adh_short"/>
    <property type="match status" value="1"/>
</dbReference>
<evidence type="ECO:0000313" key="2">
    <source>
        <dbReference type="EMBL" id="KZS11590.1"/>
    </source>
</evidence>
<dbReference type="InterPro" id="IPR020904">
    <property type="entry name" value="Sc_DH/Rdtase_CS"/>
</dbReference>
<comment type="caution">
    <text evidence="2">The sequence shown here is derived from an EMBL/GenBank/DDBJ whole genome shotgun (WGS) entry which is preliminary data.</text>
</comment>
<dbReference type="PANTHER" id="PTHR43313:SF36">
    <property type="entry name" value="D-BETA-HYDROXYBUTYRATE DEHYDROGENASE, MITOCHONDRIAL"/>
    <property type="match status" value="1"/>
</dbReference>
<dbReference type="Gene3D" id="3.40.50.720">
    <property type="entry name" value="NAD(P)-binding Rossmann-like Domain"/>
    <property type="match status" value="1"/>
</dbReference>
<evidence type="ECO:0000313" key="3">
    <source>
        <dbReference type="Proteomes" id="UP000076858"/>
    </source>
</evidence>
<sequence length="353" mass="39133">MDTELIAVCAVQIFVLTLVVVAIVVYLLRHLMCRSRLDVTGRSLVITGCDSALGFDLARRYDHLGFRVYAGFENTAGEAAVRLQADASSRLRIIPLDVTCTASLAAAAKLVKEQLPPLEKGLWALINAATYCVCGELEWQTQKHCEQQFRVNYVGVVDSIRIFLPLLKSGGGRIINVGSLAGGHNDPEPGLSIYSGTKHAVEGLSEALRFELARVGVDVSLVQPDSSFLDKCLFDQHHKKMNEMWNEMTPELRLANQDIFIAYHDRVAKSKSEELEMDDMETATRAQTPTIPVNLCRCFDDALMAKSPSDVYVAVPGCATRFRISLLFCIPSGLRQYIVQQKYKHNIANILKV</sequence>
<dbReference type="AlphaFoldDB" id="A0A0P5ZKA3"/>
<dbReference type="OrthoDB" id="2102561at2759"/>
<dbReference type="InterPro" id="IPR002347">
    <property type="entry name" value="SDR_fam"/>
</dbReference>
<dbReference type="EMBL" id="LRGB01001579">
    <property type="protein sequence ID" value="KZS11590.1"/>
    <property type="molecule type" value="Genomic_DNA"/>
</dbReference>
<accession>A0A0P5ZKA3</accession>
<dbReference type="PRINTS" id="PR00081">
    <property type="entry name" value="GDHRDH"/>
</dbReference>
<dbReference type="Proteomes" id="UP000076858">
    <property type="component" value="Unassembled WGS sequence"/>
</dbReference>
<evidence type="ECO:0000256" key="1">
    <source>
        <dbReference type="ARBA" id="ARBA00023002"/>
    </source>
</evidence>
<organism evidence="2 3">
    <name type="scientific">Daphnia magna</name>
    <dbReference type="NCBI Taxonomy" id="35525"/>
    <lineage>
        <taxon>Eukaryota</taxon>
        <taxon>Metazoa</taxon>
        <taxon>Ecdysozoa</taxon>
        <taxon>Arthropoda</taxon>
        <taxon>Crustacea</taxon>
        <taxon>Branchiopoda</taxon>
        <taxon>Diplostraca</taxon>
        <taxon>Cladocera</taxon>
        <taxon>Anomopoda</taxon>
        <taxon>Daphniidae</taxon>
        <taxon>Daphnia</taxon>
    </lineage>
</organism>
<dbReference type="PROSITE" id="PS00061">
    <property type="entry name" value="ADH_SHORT"/>
    <property type="match status" value="1"/>
</dbReference>
<dbReference type="GO" id="GO:0016491">
    <property type="term" value="F:oxidoreductase activity"/>
    <property type="evidence" value="ECO:0007669"/>
    <property type="project" value="UniProtKB-KW"/>
</dbReference>
<keyword evidence="1" id="KW-0560">Oxidoreductase</keyword>
<reference evidence="2 3" key="1">
    <citation type="submission" date="2016-03" db="EMBL/GenBank/DDBJ databases">
        <title>EvidentialGene: Evidence-directed Construction of Genes on Genomes.</title>
        <authorList>
            <person name="Gilbert D.G."/>
            <person name="Choi J.-H."/>
            <person name="Mockaitis K."/>
            <person name="Colbourne J."/>
            <person name="Pfrender M."/>
        </authorList>
    </citation>
    <scope>NUCLEOTIDE SEQUENCE [LARGE SCALE GENOMIC DNA]</scope>
    <source>
        <strain evidence="2 3">Xinb3</strain>
        <tissue evidence="2">Complete organism</tissue>
    </source>
</reference>
<dbReference type="SUPFAM" id="SSF51735">
    <property type="entry name" value="NAD(P)-binding Rossmann-fold domains"/>
    <property type="match status" value="1"/>
</dbReference>